<keyword evidence="3" id="KW-0863">Zinc-finger</keyword>
<feature type="compositionally biased region" description="Low complexity" evidence="8">
    <location>
        <begin position="358"/>
        <end position="373"/>
    </location>
</feature>
<keyword evidence="11" id="KW-1185">Reference proteome</keyword>
<feature type="region of interest" description="Disordered" evidence="8">
    <location>
        <begin position="252"/>
        <end position="276"/>
    </location>
</feature>
<dbReference type="EMBL" id="JAPQKS010000001">
    <property type="protein sequence ID" value="KAJ5248883.1"/>
    <property type="molecule type" value="Genomic_DNA"/>
</dbReference>
<reference evidence="10" key="1">
    <citation type="submission" date="2022-11" db="EMBL/GenBank/DDBJ databases">
        <authorList>
            <person name="Petersen C."/>
        </authorList>
    </citation>
    <scope>NUCLEOTIDE SEQUENCE</scope>
    <source>
        <strain evidence="10">IBT 19713</strain>
    </source>
</reference>
<keyword evidence="5" id="KW-0805">Transcription regulation</keyword>
<feature type="compositionally biased region" description="Polar residues" evidence="8">
    <location>
        <begin position="379"/>
        <end position="390"/>
    </location>
</feature>
<dbReference type="GO" id="GO:0005634">
    <property type="term" value="C:nucleus"/>
    <property type="evidence" value="ECO:0007669"/>
    <property type="project" value="UniProtKB-SubCell"/>
</dbReference>
<evidence type="ECO:0000256" key="3">
    <source>
        <dbReference type="ARBA" id="ARBA00022771"/>
    </source>
</evidence>
<accession>A0A9W9TY94</accession>
<evidence type="ECO:0000256" key="2">
    <source>
        <dbReference type="ARBA" id="ARBA00022723"/>
    </source>
</evidence>
<feature type="region of interest" description="Disordered" evidence="8">
    <location>
        <begin position="299"/>
        <end position="403"/>
    </location>
</feature>
<evidence type="ECO:0000256" key="1">
    <source>
        <dbReference type="ARBA" id="ARBA00004123"/>
    </source>
</evidence>
<feature type="compositionally biased region" description="Basic and acidic residues" evidence="8">
    <location>
        <begin position="14"/>
        <end position="25"/>
    </location>
</feature>
<dbReference type="AlphaFoldDB" id="A0A9W9TY94"/>
<dbReference type="GO" id="GO:0008270">
    <property type="term" value="F:zinc ion binding"/>
    <property type="evidence" value="ECO:0007669"/>
    <property type="project" value="UniProtKB-KW"/>
</dbReference>
<evidence type="ECO:0000313" key="10">
    <source>
        <dbReference type="EMBL" id="KAJ5248883.1"/>
    </source>
</evidence>
<dbReference type="InterPro" id="IPR044867">
    <property type="entry name" value="DEUBAD_dom"/>
</dbReference>
<feature type="region of interest" description="Disordered" evidence="8">
    <location>
        <begin position="419"/>
        <end position="473"/>
    </location>
</feature>
<feature type="region of interest" description="Disordered" evidence="8">
    <location>
        <begin position="64"/>
        <end position="88"/>
    </location>
</feature>
<evidence type="ECO:0000256" key="6">
    <source>
        <dbReference type="ARBA" id="ARBA00023163"/>
    </source>
</evidence>
<dbReference type="Pfam" id="PF13919">
    <property type="entry name" value="ASXH"/>
    <property type="match status" value="1"/>
</dbReference>
<evidence type="ECO:0000256" key="5">
    <source>
        <dbReference type="ARBA" id="ARBA00023015"/>
    </source>
</evidence>
<evidence type="ECO:0000313" key="11">
    <source>
        <dbReference type="Proteomes" id="UP001150941"/>
    </source>
</evidence>
<feature type="region of interest" description="Disordered" evidence="8">
    <location>
        <begin position="1"/>
        <end position="25"/>
    </location>
</feature>
<dbReference type="InterPro" id="IPR028020">
    <property type="entry name" value="ASX_DEUBAD_dom"/>
</dbReference>
<dbReference type="GeneID" id="83196934"/>
<evidence type="ECO:0000256" key="7">
    <source>
        <dbReference type="ARBA" id="ARBA00023242"/>
    </source>
</evidence>
<feature type="domain" description="DEUBAD" evidence="9">
    <location>
        <begin position="32"/>
        <end position="152"/>
    </location>
</feature>
<name>A0A9W9TY94_9EURO</name>
<sequence>MSPTDSRVASAVKETSRKARGRWSEEHLMTSDKSILIDKDIVKLLASPGAWHCLEEAEKREILSLLPADTHPNPEPNPDDPSSGIPPLPDSFVRYSNNWRDGIRQFQLDLQNGRYNPEWLRQAEEARIQRENGEFDAFKEREFEEFWGQKQKLNKSLLSGESSRVSLEALVDAGVIQIGDVWRFEHAFGKGDDRVLVEKEARVQEINGSKLTFVVPGGHRVFLSSTAHTAQAHAPLDANDGQKPELIKEPPFKVEEGHPGHPENEPDKGENLPANIPEFASAPTYLEKQSGLVLDESLHQKPSQEGERTNSGQRVVKVEIPVSNRVDKEQPKGLEDLAGSIIAEPSDGHTEDDSSLSNNPPGEGNTENNVEVVLPAEPQGTSAPSSSDPASVNAIDSAAIPPHHENRDYMKLETVMEAQDIPSQPETSSEPQITLDPEPQRDLMANIGPQHEACPSTASSPLSSPPPSPAAEPEADEVIIQNVATPNMLVGKILEIDGRKAGSRASNSWKEIRCYRKNQDMGSLWDVRLAWFHKNR</sequence>
<comment type="caution">
    <text evidence="10">The sequence shown here is derived from an EMBL/GenBank/DDBJ whole genome shotgun (WGS) entry which is preliminary data.</text>
</comment>
<feature type="compositionally biased region" description="Basic and acidic residues" evidence="8">
    <location>
        <begin position="252"/>
        <end position="270"/>
    </location>
</feature>
<keyword evidence="7" id="KW-0539">Nucleus</keyword>
<keyword evidence="2" id="KW-0479">Metal-binding</keyword>
<feature type="compositionally biased region" description="Basic and acidic residues" evidence="8">
    <location>
        <begin position="299"/>
        <end position="308"/>
    </location>
</feature>
<proteinExistence type="predicted"/>
<feature type="compositionally biased region" description="Basic and acidic residues" evidence="8">
    <location>
        <begin position="325"/>
        <end position="335"/>
    </location>
</feature>
<gene>
    <name evidence="10" type="ORF">N7468_000334</name>
</gene>
<dbReference type="OrthoDB" id="2289918at2759"/>
<evidence type="ECO:0000256" key="4">
    <source>
        <dbReference type="ARBA" id="ARBA00022833"/>
    </source>
</evidence>
<protein>
    <recommendedName>
        <fullName evidence="9">DEUBAD domain-containing protein</fullName>
    </recommendedName>
</protein>
<reference evidence="10" key="2">
    <citation type="journal article" date="2023" name="IMA Fungus">
        <title>Comparative genomic study of the Penicillium genus elucidates a diverse pangenome and 15 lateral gene transfer events.</title>
        <authorList>
            <person name="Petersen C."/>
            <person name="Sorensen T."/>
            <person name="Nielsen M.R."/>
            <person name="Sondergaard T.E."/>
            <person name="Sorensen J.L."/>
            <person name="Fitzpatrick D.A."/>
            <person name="Frisvad J.C."/>
            <person name="Nielsen K.L."/>
        </authorList>
    </citation>
    <scope>NUCLEOTIDE SEQUENCE</scope>
    <source>
        <strain evidence="10">IBT 19713</strain>
    </source>
</reference>
<organism evidence="10 11">
    <name type="scientific">Penicillium chermesinum</name>
    <dbReference type="NCBI Taxonomy" id="63820"/>
    <lineage>
        <taxon>Eukaryota</taxon>
        <taxon>Fungi</taxon>
        <taxon>Dikarya</taxon>
        <taxon>Ascomycota</taxon>
        <taxon>Pezizomycotina</taxon>
        <taxon>Eurotiomycetes</taxon>
        <taxon>Eurotiomycetidae</taxon>
        <taxon>Eurotiales</taxon>
        <taxon>Aspergillaceae</taxon>
        <taxon>Penicillium</taxon>
    </lineage>
</organism>
<dbReference type="PROSITE" id="PS51916">
    <property type="entry name" value="DEUBAD"/>
    <property type="match status" value="1"/>
</dbReference>
<dbReference type="RefSeq" id="XP_058335662.1">
    <property type="nucleotide sequence ID" value="XM_058469631.1"/>
</dbReference>
<evidence type="ECO:0000259" key="9">
    <source>
        <dbReference type="PROSITE" id="PS51916"/>
    </source>
</evidence>
<keyword evidence="6" id="KW-0804">Transcription</keyword>
<keyword evidence="4" id="KW-0862">Zinc</keyword>
<evidence type="ECO:0000256" key="8">
    <source>
        <dbReference type="SAM" id="MobiDB-lite"/>
    </source>
</evidence>
<dbReference type="Proteomes" id="UP001150941">
    <property type="component" value="Unassembled WGS sequence"/>
</dbReference>
<feature type="compositionally biased region" description="Polar residues" evidence="8">
    <location>
        <begin position="421"/>
        <end position="432"/>
    </location>
</feature>
<comment type="subcellular location">
    <subcellularLocation>
        <location evidence="1">Nucleus</location>
    </subcellularLocation>
</comment>